<proteinExistence type="predicted"/>
<accession>A0A369J683</accession>
<feature type="compositionally biased region" description="Low complexity" evidence="1">
    <location>
        <begin position="492"/>
        <end position="513"/>
    </location>
</feature>
<feature type="compositionally biased region" description="Basic residues" evidence="1">
    <location>
        <begin position="514"/>
        <end position="523"/>
    </location>
</feature>
<feature type="compositionally biased region" description="Acidic residues" evidence="1">
    <location>
        <begin position="582"/>
        <end position="614"/>
    </location>
</feature>
<organism evidence="2 3">
    <name type="scientific">Hypsizygus marmoreus</name>
    <name type="common">White beech mushroom</name>
    <name type="synonym">Agaricus marmoreus</name>
    <dbReference type="NCBI Taxonomy" id="39966"/>
    <lineage>
        <taxon>Eukaryota</taxon>
        <taxon>Fungi</taxon>
        <taxon>Dikarya</taxon>
        <taxon>Basidiomycota</taxon>
        <taxon>Agaricomycotina</taxon>
        <taxon>Agaricomycetes</taxon>
        <taxon>Agaricomycetidae</taxon>
        <taxon>Agaricales</taxon>
        <taxon>Tricholomatineae</taxon>
        <taxon>Lyophyllaceae</taxon>
        <taxon>Hypsizygus</taxon>
    </lineage>
</organism>
<evidence type="ECO:0000313" key="2">
    <source>
        <dbReference type="EMBL" id="RDB15915.1"/>
    </source>
</evidence>
<feature type="region of interest" description="Disordered" evidence="1">
    <location>
        <begin position="575"/>
        <end position="614"/>
    </location>
</feature>
<keyword evidence="3" id="KW-1185">Reference proteome</keyword>
<protein>
    <recommendedName>
        <fullName evidence="4">F-box domain-containing protein</fullName>
    </recommendedName>
</protein>
<reference evidence="2" key="1">
    <citation type="submission" date="2018-04" db="EMBL/GenBank/DDBJ databases">
        <title>Whole genome sequencing of Hypsizygus marmoreus.</title>
        <authorList>
            <person name="Choi I.-G."/>
            <person name="Min B."/>
            <person name="Kim J.-G."/>
            <person name="Kim S."/>
            <person name="Oh Y.-L."/>
            <person name="Kong W.-S."/>
            <person name="Park H."/>
            <person name="Jeong J."/>
            <person name="Song E.-S."/>
        </authorList>
    </citation>
    <scope>NUCLEOTIDE SEQUENCE [LARGE SCALE GENOMIC DNA]</scope>
    <source>
        <strain evidence="2">51987-8</strain>
    </source>
</reference>
<evidence type="ECO:0000313" key="3">
    <source>
        <dbReference type="Proteomes" id="UP000076154"/>
    </source>
</evidence>
<dbReference type="AlphaFoldDB" id="A0A369J683"/>
<gene>
    <name evidence="2" type="ORF">Hypma_003505</name>
</gene>
<sequence>MDMATTHRAVPTLLSLPLEILDTITFALTSLQPLGPPSILLPLLLTCKYTHALLSPHSNPGLYARIFRYKFDAVPVLRRAFESEPSPTQYVDQLMRYCTALRVLRRGNVFVGSMGDVWGVQERWDEEDMGVSVGGLGDVLMTGVVMMMEDEGRNVRQLVQWAGADVFVDRFVRGRLYDGAHANAGWPVENEVNACALWLMWLLTTEERLYNETPAERQQMLELLQPIVTMPYRYPVGEIPPQHFTLPLPSSPHLLVQPTTIPTLHGPYPVYPSPTMRLISRPHYGTRPVLSTPLISSAARLLYFARDEVVPLGVPPHFANDRRESWAQGRKEIGQTREDVEEFNWGWTVRLPLGRDEDEDIAADTTMAMAPGLSPFPDPRLPHARWAGKAPHSKSLAAPHRSRKWDADWWRLRLCGDPTRRQPWVPIGRVYEPGCMDGLWQGMMTTPTEASIQALLNTALHPPHGTEFTERTMTTPVYMRLSELHGVLGALSSSSPSSNPNSPYASSSSPSSSSHHHHRRRRHALTEEHPFAYVPPRSSPTGEGMNNAWFAGPPKVREREDGLVELEVPDAGVGVFRRGGLSDEDEEEDMEDSSDDEEDADDLDLDEWDDPADGDGVEAGRKAHDVLKRVPPLCVEPGMERDGEDQRCDGVREIVLFGEYTHTDKRNEQTDPTYSHAFSPYTFHGRVRPYDGLIGILRSPHPNPEAHFNSPSYAFNDVHIGQHVQAGGECRLFYGYLVGGDNFVGSWRVVSEEVGAPAWEGAFCLARRED</sequence>
<dbReference type="Proteomes" id="UP000076154">
    <property type="component" value="Unassembled WGS sequence"/>
</dbReference>
<dbReference type="OrthoDB" id="5595695at2759"/>
<dbReference type="InParanoid" id="A0A369J683"/>
<feature type="region of interest" description="Disordered" evidence="1">
    <location>
        <begin position="490"/>
        <end position="553"/>
    </location>
</feature>
<comment type="caution">
    <text evidence="2">The sequence shown here is derived from an EMBL/GenBank/DDBJ whole genome shotgun (WGS) entry which is preliminary data.</text>
</comment>
<dbReference type="STRING" id="39966.A0A369J683"/>
<evidence type="ECO:0008006" key="4">
    <source>
        <dbReference type="Google" id="ProtNLM"/>
    </source>
</evidence>
<dbReference type="EMBL" id="LUEZ02000137">
    <property type="protein sequence ID" value="RDB15915.1"/>
    <property type="molecule type" value="Genomic_DNA"/>
</dbReference>
<name>A0A369J683_HYPMA</name>
<evidence type="ECO:0000256" key="1">
    <source>
        <dbReference type="SAM" id="MobiDB-lite"/>
    </source>
</evidence>